<organism evidence="4 5">
    <name type="scientific">Terrisporobacter muris</name>
    <dbReference type="NCBI Taxonomy" id="2963284"/>
    <lineage>
        <taxon>Bacteria</taxon>
        <taxon>Bacillati</taxon>
        <taxon>Bacillota</taxon>
        <taxon>Clostridia</taxon>
        <taxon>Peptostreptococcales</taxon>
        <taxon>Peptostreptococcaceae</taxon>
        <taxon>Terrisporobacter</taxon>
    </lineage>
</organism>
<evidence type="ECO:0000256" key="1">
    <source>
        <dbReference type="ARBA" id="ARBA00022801"/>
    </source>
</evidence>
<name>A0A9X2S2P3_9FIRM</name>
<keyword evidence="4" id="KW-0067">ATP-binding</keyword>
<dbReference type="InterPro" id="IPR038718">
    <property type="entry name" value="SNF2-like_sf"/>
</dbReference>
<accession>A0A9X2S2P3</accession>
<feature type="domain" description="Helicase ATP-binding" evidence="3">
    <location>
        <begin position="13"/>
        <end position="179"/>
    </location>
</feature>
<dbReference type="CDD" id="cd18013">
    <property type="entry name" value="DEXQc_bact_SNF2"/>
    <property type="match status" value="1"/>
</dbReference>
<dbReference type="AlphaFoldDB" id="A0A9X2S2P3"/>
<evidence type="ECO:0000313" key="4">
    <source>
        <dbReference type="EMBL" id="MCR1824278.1"/>
    </source>
</evidence>
<feature type="coiled-coil region" evidence="2">
    <location>
        <begin position="264"/>
        <end position="297"/>
    </location>
</feature>
<dbReference type="Proteomes" id="UP001140817">
    <property type="component" value="Unassembled WGS sequence"/>
</dbReference>
<dbReference type="PANTHER" id="PTHR45766:SF6">
    <property type="entry name" value="SWI_SNF-RELATED MATRIX-ASSOCIATED ACTIN-DEPENDENT REGULATOR OF CHROMATIN SUBFAMILY A-LIKE PROTEIN 1"/>
    <property type="match status" value="1"/>
</dbReference>
<dbReference type="RefSeq" id="WP_257560670.1">
    <property type="nucleotide sequence ID" value="NZ_JANKBY010000276.1"/>
</dbReference>
<dbReference type="InterPro" id="IPR014001">
    <property type="entry name" value="Helicase_ATP-bd"/>
</dbReference>
<dbReference type="GO" id="GO:0004386">
    <property type="term" value="F:helicase activity"/>
    <property type="evidence" value="ECO:0007669"/>
    <property type="project" value="UniProtKB-KW"/>
</dbReference>
<dbReference type="Gene3D" id="3.40.50.10810">
    <property type="entry name" value="Tandem AAA-ATPase domain"/>
    <property type="match status" value="1"/>
</dbReference>
<keyword evidence="5" id="KW-1185">Reference proteome</keyword>
<dbReference type="PANTHER" id="PTHR45766">
    <property type="entry name" value="DNA ANNEALING HELICASE AND ENDONUCLEASE ZRANB3 FAMILY MEMBER"/>
    <property type="match status" value="1"/>
</dbReference>
<gene>
    <name evidence="4" type="ORF">NSA58_15955</name>
</gene>
<dbReference type="GO" id="GO:0005524">
    <property type="term" value="F:ATP binding"/>
    <property type="evidence" value="ECO:0007669"/>
    <property type="project" value="InterPro"/>
</dbReference>
<dbReference type="SMART" id="SM00487">
    <property type="entry name" value="DEXDc"/>
    <property type="match status" value="1"/>
</dbReference>
<evidence type="ECO:0000259" key="3">
    <source>
        <dbReference type="PROSITE" id="PS51192"/>
    </source>
</evidence>
<dbReference type="PROSITE" id="PS51192">
    <property type="entry name" value="HELICASE_ATP_BIND_1"/>
    <property type="match status" value="1"/>
</dbReference>
<proteinExistence type="predicted"/>
<sequence length="499" mass="57692">MKYIPHKYQSYATDFILNNPISALFLHMGLGKSVITLNALFDLLLDSFQVRKVLVIAPLPVVRDTWPSEIEKWDHLKNLDYELVIGTEKERIFALKKQSSIYLINRENINWLINKSNINFDFDMIVIDELSSFKSHKSKRFRSLLTVRPKVKRIVGLTGTPTSNGLMDLWAQFRLLDFGQRLERNIKNYRKRFFMPDKTYGQKVFSYKPKPGAKDMIYELISDITISMKSIDYLEMTPCIYDEVPVYLSKEENIIYDQLKEDMIVSLTAKNKEADKNNELIKEDNELNKENNELIKDDNDFIKKDRELIKIDAVNAAVLSGKLLQIANGAVYDDNKKVTNIHDRKLDALEKLIKETGDKPLLIAYWFNHDLLRIKKRFQVIEIKTSQDVINWNNGKIKVAAIHPASAGHGLNLQMGGCEIVWFALTWSLELYQQTNARLHRQGQSQTVKIHHIITKGTIDEDVIKAISQKEKTQSNLIDAVKANLNITNDKYGGDTYDY</sequence>
<protein>
    <submittedName>
        <fullName evidence="4">DEAD/DEAH box helicase</fullName>
    </submittedName>
</protein>
<dbReference type="GO" id="GO:0031297">
    <property type="term" value="P:replication fork processing"/>
    <property type="evidence" value="ECO:0007669"/>
    <property type="project" value="TreeGrafter"/>
</dbReference>
<dbReference type="Gene3D" id="3.40.50.300">
    <property type="entry name" value="P-loop containing nucleotide triphosphate hydrolases"/>
    <property type="match status" value="1"/>
</dbReference>
<keyword evidence="4" id="KW-0547">Nucleotide-binding</keyword>
<dbReference type="Pfam" id="PF00176">
    <property type="entry name" value="SNF2-rel_dom"/>
    <property type="match status" value="1"/>
</dbReference>
<dbReference type="InterPro" id="IPR027417">
    <property type="entry name" value="P-loop_NTPase"/>
</dbReference>
<dbReference type="GO" id="GO:0016787">
    <property type="term" value="F:hydrolase activity"/>
    <property type="evidence" value="ECO:0007669"/>
    <property type="project" value="UniProtKB-KW"/>
</dbReference>
<dbReference type="GO" id="GO:0006281">
    <property type="term" value="P:DNA repair"/>
    <property type="evidence" value="ECO:0007669"/>
    <property type="project" value="TreeGrafter"/>
</dbReference>
<dbReference type="InterPro" id="IPR000330">
    <property type="entry name" value="SNF2_N"/>
</dbReference>
<keyword evidence="1" id="KW-0378">Hydrolase</keyword>
<keyword evidence="4" id="KW-0347">Helicase</keyword>
<dbReference type="SUPFAM" id="SSF52540">
    <property type="entry name" value="P-loop containing nucleoside triphosphate hydrolases"/>
    <property type="match status" value="2"/>
</dbReference>
<keyword evidence="2" id="KW-0175">Coiled coil</keyword>
<reference evidence="4" key="1">
    <citation type="submission" date="2022-07" db="EMBL/GenBank/DDBJ databases">
        <title>Enhanced cultured diversity of the mouse gut microbiota enables custom-made synthetic communities.</title>
        <authorList>
            <person name="Afrizal A."/>
        </authorList>
    </citation>
    <scope>NUCLEOTIDE SEQUENCE</scope>
    <source>
        <strain evidence="4">DSM 29186</strain>
    </source>
</reference>
<dbReference type="EMBL" id="JANKBY010000276">
    <property type="protein sequence ID" value="MCR1824278.1"/>
    <property type="molecule type" value="Genomic_DNA"/>
</dbReference>
<comment type="caution">
    <text evidence="4">The sequence shown here is derived from an EMBL/GenBank/DDBJ whole genome shotgun (WGS) entry which is preliminary data.</text>
</comment>
<evidence type="ECO:0000313" key="5">
    <source>
        <dbReference type="Proteomes" id="UP001140817"/>
    </source>
</evidence>
<evidence type="ECO:0000256" key="2">
    <source>
        <dbReference type="SAM" id="Coils"/>
    </source>
</evidence>